<gene>
    <name evidence="2" type="ORF">ODALV1_LOCUS5585</name>
</gene>
<feature type="region of interest" description="Disordered" evidence="1">
    <location>
        <begin position="23"/>
        <end position="47"/>
    </location>
</feature>
<accession>A0ABP1PZF6</accession>
<keyword evidence="3" id="KW-1185">Reference proteome</keyword>
<evidence type="ECO:0000313" key="2">
    <source>
        <dbReference type="EMBL" id="CAL8083745.1"/>
    </source>
</evidence>
<organism evidence="2 3">
    <name type="scientific">Orchesella dallaii</name>
    <dbReference type="NCBI Taxonomy" id="48710"/>
    <lineage>
        <taxon>Eukaryota</taxon>
        <taxon>Metazoa</taxon>
        <taxon>Ecdysozoa</taxon>
        <taxon>Arthropoda</taxon>
        <taxon>Hexapoda</taxon>
        <taxon>Collembola</taxon>
        <taxon>Entomobryomorpha</taxon>
        <taxon>Entomobryoidea</taxon>
        <taxon>Orchesellidae</taxon>
        <taxon>Orchesellinae</taxon>
        <taxon>Orchesella</taxon>
    </lineage>
</organism>
<name>A0ABP1PZF6_9HEXA</name>
<dbReference type="Proteomes" id="UP001642540">
    <property type="component" value="Unassembled WGS sequence"/>
</dbReference>
<sequence>MSTNERNGQDLLDDDDEFMKSIHIPGDEIVQSPPSSPHASSSQNHSNSPFLMEEGDQVFKVPSKYMKLLHDLDQNKELGIWKYLKYYETDKLVQEYLNLLASVKVRPGIVDNTKLCDLPVPDYDLTINSQTECLNNFFHYFQCRYFARNIKQATEKDICVANPLYRLMIPQFQTLPLGAHKEFFQIKQQFGVALQVSAILATVFNIELFLLRIFNEILTTVKQKTFSVSQRDLDFKYFFLTLYTSARVEFHKLYPVKEIDWSKRVTKARESVPKWRKESTEPPKSTQNRYAQALIKRVTEGKQIISAAAALRDFSDLTTPSSVTENNQIVAHSGVQHNNTTNSNSNSNLVRRNISRKENVKNLTKNKKDRMLNKRNENPAFLRNRHVLTENQNSSFINSSNMIK</sequence>
<feature type="region of interest" description="Disordered" evidence="1">
    <location>
        <begin position="334"/>
        <end position="354"/>
    </location>
</feature>
<proteinExistence type="predicted"/>
<protein>
    <submittedName>
        <fullName evidence="2">Uncharacterized protein</fullName>
    </submittedName>
</protein>
<reference evidence="2 3" key="1">
    <citation type="submission" date="2024-08" db="EMBL/GenBank/DDBJ databases">
        <authorList>
            <person name="Cucini C."/>
            <person name="Frati F."/>
        </authorList>
    </citation>
    <scope>NUCLEOTIDE SEQUENCE [LARGE SCALE GENOMIC DNA]</scope>
</reference>
<feature type="compositionally biased region" description="Low complexity" evidence="1">
    <location>
        <begin position="31"/>
        <end position="47"/>
    </location>
</feature>
<feature type="compositionally biased region" description="Low complexity" evidence="1">
    <location>
        <begin position="338"/>
        <end position="348"/>
    </location>
</feature>
<comment type="caution">
    <text evidence="2">The sequence shown here is derived from an EMBL/GenBank/DDBJ whole genome shotgun (WGS) entry which is preliminary data.</text>
</comment>
<dbReference type="EMBL" id="CAXLJM020000017">
    <property type="protein sequence ID" value="CAL8083745.1"/>
    <property type="molecule type" value="Genomic_DNA"/>
</dbReference>
<evidence type="ECO:0000313" key="3">
    <source>
        <dbReference type="Proteomes" id="UP001642540"/>
    </source>
</evidence>
<evidence type="ECO:0000256" key="1">
    <source>
        <dbReference type="SAM" id="MobiDB-lite"/>
    </source>
</evidence>